<evidence type="ECO:0000313" key="1">
    <source>
        <dbReference type="EMBL" id="GAE35770.1"/>
    </source>
</evidence>
<keyword evidence="2" id="KW-1185">Reference proteome</keyword>
<sequence length="276" mass="32710">MVLLAKKDIELVINQLNDEQVSFLTNRMKIKKKSRWLQLLANFKGIDIDEKMSDQDIEERLEDWILVDVKDGGYQKRPYKCDCGQTLRFQYVIRKKAEGAIRYLGENCFENYLSLPSSVIKDVKKGMYAIDLERDEILVKFKKNLFFPLHAYMHLSLPQDLIDQYEVGLPLSDNQIALVERINQTYEEEKKLSALFERLSIEQQQFVMKMTKEDRRELLLLVEDGVIESFFQPEDLSECDEFINKQILLNLPLLEKQKQKVKEWQLAREERNFCTP</sequence>
<dbReference type="RefSeq" id="WP_035665314.1">
    <property type="nucleotide sequence ID" value="NZ_BAUV01000023.1"/>
</dbReference>
<evidence type="ECO:0000313" key="2">
    <source>
        <dbReference type="Proteomes" id="UP000018896"/>
    </source>
</evidence>
<protein>
    <submittedName>
        <fullName evidence="1">Uncharacterized protein</fullName>
    </submittedName>
</protein>
<gene>
    <name evidence="1" type="ORF">JCM9157_2902</name>
</gene>
<comment type="caution">
    <text evidence="1">The sequence shown here is derived from an EMBL/GenBank/DDBJ whole genome shotgun (WGS) entry which is preliminary data.</text>
</comment>
<dbReference type="eggNOG" id="ENOG5033GZE">
    <property type="taxonomic scope" value="Bacteria"/>
</dbReference>
<dbReference type="Proteomes" id="UP000018896">
    <property type="component" value="Unassembled WGS sequence"/>
</dbReference>
<dbReference type="OrthoDB" id="2183421at2"/>
<accession>W4QUB9</accession>
<organism evidence="1 2">
    <name type="scientific">Halalkalibacter akibai (strain ATCC 43226 / DSM 21942 / CIP 109018 / JCM 9157 / 1139)</name>
    <name type="common">Bacillus akibai</name>
    <dbReference type="NCBI Taxonomy" id="1236973"/>
    <lineage>
        <taxon>Bacteria</taxon>
        <taxon>Bacillati</taxon>
        <taxon>Bacillota</taxon>
        <taxon>Bacilli</taxon>
        <taxon>Bacillales</taxon>
        <taxon>Bacillaceae</taxon>
        <taxon>Halalkalibacter</taxon>
    </lineage>
</organism>
<name>W4QUB9_HALA3</name>
<reference evidence="1 2" key="1">
    <citation type="journal article" date="2014" name="Genome Announc.">
        <title>Draft Genome Sequences of Three Alkaliphilic Bacillus Strains, Bacillus wakoensis JCM 9140T, Bacillus akibai JCM 9157T, and Bacillus hemicellulosilyticus JCM 9152T.</title>
        <authorList>
            <person name="Yuki M."/>
            <person name="Oshima K."/>
            <person name="Suda W."/>
            <person name="Oshida Y."/>
            <person name="Kitamura K."/>
            <person name="Iida T."/>
            <person name="Hattori M."/>
            <person name="Ohkuma M."/>
        </authorList>
    </citation>
    <scope>NUCLEOTIDE SEQUENCE [LARGE SCALE GENOMIC DNA]</scope>
    <source>
        <strain evidence="1 2">JCM 9157</strain>
    </source>
</reference>
<dbReference type="AlphaFoldDB" id="W4QUB9"/>
<dbReference type="EMBL" id="BAUV01000023">
    <property type="protein sequence ID" value="GAE35770.1"/>
    <property type="molecule type" value="Genomic_DNA"/>
</dbReference>
<proteinExistence type="predicted"/>